<comment type="similarity">
    <text evidence="10">Belongs to the TatA/E family.</text>
</comment>
<evidence type="ECO:0000256" key="11">
    <source>
        <dbReference type="SAM" id="MobiDB-lite"/>
    </source>
</evidence>
<evidence type="ECO:0000256" key="10">
    <source>
        <dbReference type="HAMAP-Rule" id="MF_00236"/>
    </source>
</evidence>
<dbReference type="Gene3D" id="1.20.5.3310">
    <property type="match status" value="1"/>
</dbReference>
<feature type="compositionally biased region" description="Basic and acidic residues" evidence="11">
    <location>
        <begin position="70"/>
        <end position="81"/>
    </location>
</feature>
<dbReference type="STRING" id="1461322.OJ16_09415"/>
<evidence type="ECO:0000256" key="9">
    <source>
        <dbReference type="ARBA" id="ARBA00023136"/>
    </source>
</evidence>
<comment type="caution">
    <text evidence="12">The sequence shown here is derived from an EMBL/GenBank/DDBJ whole genome shotgun (WGS) entry which is preliminary data.</text>
</comment>
<evidence type="ECO:0000313" key="13">
    <source>
        <dbReference type="Proteomes" id="UP000031672"/>
    </source>
</evidence>
<evidence type="ECO:0000256" key="2">
    <source>
        <dbReference type="ARBA" id="ARBA00022448"/>
    </source>
</evidence>
<name>A0A0C2NGJ0_9VIBR</name>
<keyword evidence="6 10" id="KW-0653">Protein transport</keyword>
<evidence type="ECO:0000256" key="8">
    <source>
        <dbReference type="ARBA" id="ARBA00023010"/>
    </source>
</evidence>
<keyword evidence="7 10" id="KW-1133">Transmembrane helix</keyword>
<dbReference type="Proteomes" id="UP000031672">
    <property type="component" value="Unassembled WGS sequence"/>
</dbReference>
<evidence type="ECO:0000256" key="7">
    <source>
        <dbReference type="ARBA" id="ARBA00022989"/>
    </source>
</evidence>
<keyword evidence="8 10" id="KW-0811">Translocation</keyword>
<dbReference type="OrthoDB" id="7066617at2"/>
<accession>A0A0C2NGJ0</accession>
<keyword evidence="5 10" id="KW-0812">Transmembrane</keyword>
<dbReference type="GO" id="GO:0033281">
    <property type="term" value="C:TAT protein transport complex"/>
    <property type="evidence" value="ECO:0007669"/>
    <property type="project" value="UniProtKB-UniRule"/>
</dbReference>
<dbReference type="AlphaFoldDB" id="A0A0C2NGJ0"/>
<evidence type="ECO:0000256" key="6">
    <source>
        <dbReference type="ARBA" id="ARBA00022927"/>
    </source>
</evidence>
<evidence type="ECO:0000256" key="5">
    <source>
        <dbReference type="ARBA" id="ARBA00022692"/>
    </source>
</evidence>
<keyword evidence="2 10" id="KW-0813">Transport</keyword>
<dbReference type="HAMAP" id="MF_00236">
    <property type="entry name" value="TatA_E"/>
    <property type="match status" value="1"/>
</dbReference>
<dbReference type="Pfam" id="PF02416">
    <property type="entry name" value="TatA_B_E"/>
    <property type="match status" value="1"/>
</dbReference>
<evidence type="ECO:0000256" key="4">
    <source>
        <dbReference type="ARBA" id="ARBA00022519"/>
    </source>
</evidence>
<dbReference type="FunFam" id="1.20.5.3310:FF:000001">
    <property type="entry name" value="Probable Sec-independent protein translocase protein TatE"/>
    <property type="match status" value="1"/>
</dbReference>
<dbReference type="GO" id="GO:0065002">
    <property type="term" value="P:intracellular protein transmembrane transport"/>
    <property type="evidence" value="ECO:0007669"/>
    <property type="project" value="UniProtKB-ARBA"/>
</dbReference>
<evidence type="ECO:0000256" key="1">
    <source>
        <dbReference type="ARBA" id="ARBA00004162"/>
    </source>
</evidence>
<gene>
    <name evidence="10" type="primary">tatA</name>
    <name evidence="12" type="ORF">OJ16_09415</name>
</gene>
<comment type="subcellular location">
    <subcellularLocation>
        <location evidence="1 10">Cell membrane</location>
        <topology evidence="1 10">Single-pass membrane protein</topology>
    </subcellularLocation>
</comment>
<feature type="transmembrane region" description="Helical" evidence="10">
    <location>
        <begin position="6"/>
        <end position="22"/>
    </location>
</feature>
<dbReference type="NCBIfam" id="NF003396">
    <property type="entry name" value="PRK04598.1"/>
    <property type="match status" value="1"/>
</dbReference>
<protein>
    <recommendedName>
        <fullName evidence="10">Sec-independent protein translocase protein TatA</fullName>
    </recommendedName>
</protein>
<evidence type="ECO:0000313" key="12">
    <source>
        <dbReference type="EMBL" id="KII78666.1"/>
    </source>
</evidence>
<dbReference type="RefSeq" id="WP_040989761.1">
    <property type="nucleotide sequence ID" value="NZ_JBFRUC010000009.1"/>
</dbReference>
<dbReference type="InterPro" id="IPR003369">
    <property type="entry name" value="TatA/B/E"/>
</dbReference>
<keyword evidence="9 10" id="KW-0472">Membrane</keyword>
<feature type="region of interest" description="Disordered" evidence="11">
    <location>
        <begin position="45"/>
        <end position="81"/>
    </location>
</feature>
<organism evidence="12 13">
    <name type="scientific">Vibrio renipiscarius</name>
    <dbReference type="NCBI Taxonomy" id="1461322"/>
    <lineage>
        <taxon>Bacteria</taxon>
        <taxon>Pseudomonadati</taxon>
        <taxon>Pseudomonadota</taxon>
        <taxon>Gammaproteobacteria</taxon>
        <taxon>Vibrionales</taxon>
        <taxon>Vibrionaceae</taxon>
        <taxon>Vibrio</taxon>
    </lineage>
</organism>
<proteinExistence type="inferred from homology"/>
<feature type="compositionally biased region" description="Basic and acidic residues" evidence="11">
    <location>
        <begin position="49"/>
        <end position="61"/>
    </location>
</feature>
<keyword evidence="4" id="KW-0997">Cell inner membrane</keyword>
<comment type="function">
    <text evidence="10">Part of the twin-arginine translocation (Tat) system that transports large folded proteins containing a characteristic twin-arginine motif in their signal peptide across membranes. TatA could form the protein-conducting channel of the Tat system.</text>
</comment>
<dbReference type="GO" id="GO:0043953">
    <property type="term" value="P:protein transport by the Tat complex"/>
    <property type="evidence" value="ECO:0007669"/>
    <property type="project" value="UniProtKB-UniRule"/>
</dbReference>
<keyword evidence="13" id="KW-1185">Reference proteome</keyword>
<dbReference type="PANTHER" id="PTHR42982">
    <property type="entry name" value="SEC-INDEPENDENT PROTEIN TRANSLOCASE PROTEIN TATA"/>
    <property type="match status" value="1"/>
</dbReference>
<dbReference type="NCBIfam" id="TIGR01411">
    <property type="entry name" value="tatAE"/>
    <property type="match status" value="1"/>
</dbReference>
<reference evidence="12 13" key="1">
    <citation type="submission" date="2014-11" db="EMBL/GenBank/DDBJ databases">
        <title>Draft Genome Sequence of Vibrio piscirenalis strains CECT 8603T and CECT 8604, two marine Gammaproteobacterium isolated from cultured gilthead sea bream (Sparus aurata).</title>
        <authorList>
            <person name="Arahal D.R."/>
            <person name="Rodrigo-Torres L."/>
            <person name="Lucena T."/>
            <person name="Pujalte M.J."/>
        </authorList>
    </citation>
    <scope>NUCLEOTIDE SEQUENCE [LARGE SCALE GENOMIC DNA]</scope>
    <source>
        <strain evidence="12 13">DCR 1-4-2</strain>
    </source>
</reference>
<dbReference type="EMBL" id="JTKH01000013">
    <property type="protein sequence ID" value="KII78666.1"/>
    <property type="molecule type" value="Genomic_DNA"/>
</dbReference>
<dbReference type="GO" id="GO:0008320">
    <property type="term" value="F:protein transmembrane transporter activity"/>
    <property type="evidence" value="ECO:0007669"/>
    <property type="project" value="UniProtKB-UniRule"/>
</dbReference>
<keyword evidence="3 10" id="KW-1003">Cell membrane</keyword>
<comment type="subunit">
    <text evidence="10">The Tat system comprises two distinct complexes: a TatABC complex, containing multiple copies of TatA, TatB and TatC subunits, and a separate TatA complex, containing only TatA subunits. Substrates initially bind to the TatABC complex, which probably triggers association of the separate TatA complex to form the active translocon.</text>
</comment>
<evidence type="ECO:0000256" key="3">
    <source>
        <dbReference type="ARBA" id="ARBA00022475"/>
    </source>
</evidence>
<dbReference type="InterPro" id="IPR006312">
    <property type="entry name" value="TatA/E"/>
</dbReference>
<accession>A0A0C2KJB7</accession>
<dbReference type="NCBIfam" id="NF002813">
    <property type="entry name" value="PRK02958.1"/>
    <property type="match status" value="1"/>
</dbReference>
<dbReference type="PANTHER" id="PTHR42982:SF1">
    <property type="entry name" value="SEC-INDEPENDENT PROTEIN TRANSLOCASE PROTEIN TATA"/>
    <property type="match status" value="1"/>
</dbReference>
<sequence>MGGISIWQLLIVAVIVILLFGTKKLRNIGGDLGSAVKGFKKAMSDEEASQDKKDADFEPKNLEQQQKTEATAETKKDKEQA</sequence>